<organism evidence="2 3">
    <name type="scientific">Paraflavitalea soli</name>
    <dbReference type="NCBI Taxonomy" id="2315862"/>
    <lineage>
        <taxon>Bacteria</taxon>
        <taxon>Pseudomonadati</taxon>
        <taxon>Bacteroidota</taxon>
        <taxon>Chitinophagia</taxon>
        <taxon>Chitinophagales</taxon>
        <taxon>Chitinophagaceae</taxon>
        <taxon>Paraflavitalea</taxon>
    </lineage>
</organism>
<dbReference type="Proteomes" id="UP000263900">
    <property type="component" value="Chromosome"/>
</dbReference>
<proteinExistence type="predicted"/>
<dbReference type="EMBL" id="CP032157">
    <property type="protein sequence ID" value="AXY77646.1"/>
    <property type="molecule type" value="Genomic_DNA"/>
</dbReference>
<evidence type="ECO:0000313" key="2">
    <source>
        <dbReference type="EMBL" id="AXY77646.1"/>
    </source>
</evidence>
<dbReference type="RefSeq" id="WP_119053519.1">
    <property type="nucleotide sequence ID" value="NZ_CP032157.1"/>
</dbReference>
<dbReference type="AlphaFoldDB" id="A0A3B7MX94"/>
<evidence type="ECO:0000313" key="3">
    <source>
        <dbReference type="Proteomes" id="UP000263900"/>
    </source>
</evidence>
<keyword evidence="3" id="KW-1185">Reference proteome</keyword>
<feature type="region of interest" description="Disordered" evidence="1">
    <location>
        <begin position="1"/>
        <end position="20"/>
    </location>
</feature>
<dbReference type="KEGG" id="pseg:D3H65_28300"/>
<gene>
    <name evidence="2" type="ORF">D3H65_28300</name>
</gene>
<protein>
    <submittedName>
        <fullName evidence="2">Uncharacterized protein</fullName>
    </submittedName>
</protein>
<accession>A0A3B7MX94</accession>
<sequence length="96" mass="11288">MPIHKKKSSKPAAKAAKPDHSQLAFRQSLEDFFTNYHLKEVDEHLWDWLVAGITRENCLYSDAKERANLIFFYEQMNDLFGELWQLHSDPPQQPAQ</sequence>
<reference evidence="2 3" key="1">
    <citation type="submission" date="2018-09" db="EMBL/GenBank/DDBJ databases">
        <title>Genome sequencing of strain 6GH32-13.</title>
        <authorList>
            <person name="Weon H.-Y."/>
            <person name="Heo J."/>
            <person name="Kwon S.-W."/>
        </authorList>
    </citation>
    <scope>NUCLEOTIDE SEQUENCE [LARGE SCALE GENOMIC DNA]</scope>
    <source>
        <strain evidence="2 3">5GH32-13</strain>
    </source>
</reference>
<dbReference type="OrthoDB" id="672926at2"/>
<evidence type="ECO:0000256" key="1">
    <source>
        <dbReference type="SAM" id="MobiDB-lite"/>
    </source>
</evidence>
<name>A0A3B7MX94_9BACT</name>